<dbReference type="Gene3D" id="2.70.50.60">
    <property type="entry name" value="abc- transporter (atp binding component) like domain"/>
    <property type="match status" value="1"/>
</dbReference>
<evidence type="ECO:0000256" key="3">
    <source>
        <dbReference type="ARBA" id="ARBA00022741"/>
    </source>
</evidence>
<dbReference type="InterPro" id="IPR003439">
    <property type="entry name" value="ABC_transporter-like_ATP-bd"/>
</dbReference>
<evidence type="ECO:0000313" key="7">
    <source>
        <dbReference type="Proteomes" id="UP000291562"/>
    </source>
</evidence>
<protein>
    <submittedName>
        <fullName evidence="6">ABC transporter ATP-binding protein</fullName>
    </submittedName>
</protein>
<dbReference type="SUPFAM" id="SSF52540">
    <property type="entry name" value="P-loop containing nucleoside triphosphate hydrolases"/>
    <property type="match status" value="1"/>
</dbReference>
<dbReference type="GO" id="GO:0016020">
    <property type="term" value="C:membrane"/>
    <property type="evidence" value="ECO:0007669"/>
    <property type="project" value="InterPro"/>
</dbReference>
<dbReference type="InterPro" id="IPR027417">
    <property type="entry name" value="P-loop_NTPase"/>
</dbReference>
<dbReference type="PANTHER" id="PTHR46743:SF2">
    <property type="entry name" value="TEICHOIC ACIDS EXPORT ATP-BINDING PROTEIN TAGH"/>
    <property type="match status" value="1"/>
</dbReference>
<dbReference type="Gene3D" id="3.40.50.300">
    <property type="entry name" value="P-loop containing nucleotide triphosphate hydrolases"/>
    <property type="match status" value="1"/>
</dbReference>
<dbReference type="KEGG" id="xbc:ELE36_03515"/>
<accession>A0A411HPY9</accession>
<dbReference type="GO" id="GO:0005524">
    <property type="term" value="F:ATP binding"/>
    <property type="evidence" value="ECO:0007669"/>
    <property type="project" value="UniProtKB-KW"/>
</dbReference>
<feature type="domain" description="ABC transporter" evidence="5">
    <location>
        <begin position="26"/>
        <end position="245"/>
    </location>
</feature>
<dbReference type="Pfam" id="PF00005">
    <property type="entry name" value="ABC_tran"/>
    <property type="match status" value="1"/>
</dbReference>
<proteinExistence type="inferred from homology"/>
<dbReference type="Proteomes" id="UP000291562">
    <property type="component" value="Chromosome"/>
</dbReference>
<dbReference type="GO" id="GO:0140359">
    <property type="term" value="F:ABC-type transporter activity"/>
    <property type="evidence" value="ECO:0007669"/>
    <property type="project" value="InterPro"/>
</dbReference>
<evidence type="ECO:0000256" key="1">
    <source>
        <dbReference type="ARBA" id="ARBA00005417"/>
    </source>
</evidence>
<reference evidence="6 7" key="1">
    <citation type="submission" date="2019-01" db="EMBL/GenBank/DDBJ databases">
        <title>Pseudolysobacter antarctica gen. nov., sp. nov., isolated from Fildes Peninsula, Antarctica.</title>
        <authorList>
            <person name="Wei Z."/>
            <person name="Peng F."/>
        </authorList>
    </citation>
    <scope>NUCLEOTIDE SEQUENCE [LARGE SCALE GENOMIC DNA]</scope>
    <source>
        <strain evidence="6 7">AQ6-296</strain>
    </source>
</reference>
<dbReference type="GO" id="GO:0016887">
    <property type="term" value="F:ATP hydrolysis activity"/>
    <property type="evidence" value="ECO:0007669"/>
    <property type="project" value="InterPro"/>
</dbReference>
<dbReference type="InterPro" id="IPR029439">
    <property type="entry name" value="Wzt_C"/>
</dbReference>
<dbReference type="SMART" id="SM00382">
    <property type="entry name" value="AAA"/>
    <property type="match status" value="1"/>
</dbReference>
<dbReference type="EMBL" id="CP035704">
    <property type="protein sequence ID" value="QBB72537.1"/>
    <property type="molecule type" value="Genomic_DNA"/>
</dbReference>
<dbReference type="OrthoDB" id="9778870at2"/>
<evidence type="ECO:0000259" key="5">
    <source>
        <dbReference type="PROSITE" id="PS50893"/>
    </source>
</evidence>
<gene>
    <name evidence="6" type="ORF">ELE36_03515</name>
</gene>
<evidence type="ECO:0000256" key="4">
    <source>
        <dbReference type="ARBA" id="ARBA00022840"/>
    </source>
</evidence>
<keyword evidence="2" id="KW-0813">Transport</keyword>
<comment type="similarity">
    <text evidence="1">Belongs to the ABC transporter superfamily.</text>
</comment>
<dbReference type="AlphaFoldDB" id="A0A411HPY9"/>
<keyword evidence="4 6" id="KW-0067">ATP-binding</keyword>
<keyword evidence="3" id="KW-0547">Nucleotide-binding</keyword>
<evidence type="ECO:0000256" key="2">
    <source>
        <dbReference type="ARBA" id="ARBA00022448"/>
    </source>
</evidence>
<dbReference type="InterPro" id="IPR050683">
    <property type="entry name" value="Bact_Polysacc_Export_ATP-bd"/>
</dbReference>
<dbReference type="CDD" id="cd10147">
    <property type="entry name" value="Wzt_C-like"/>
    <property type="match status" value="1"/>
</dbReference>
<organism evidence="6 7">
    <name type="scientific">Pseudolysobacter antarcticus</name>
    <dbReference type="NCBI Taxonomy" id="2511995"/>
    <lineage>
        <taxon>Bacteria</taxon>
        <taxon>Pseudomonadati</taxon>
        <taxon>Pseudomonadota</taxon>
        <taxon>Gammaproteobacteria</taxon>
        <taxon>Lysobacterales</taxon>
        <taxon>Rhodanobacteraceae</taxon>
        <taxon>Pseudolysobacter</taxon>
    </lineage>
</organism>
<dbReference type="CDD" id="cd03220">
    <property type="entry name" value="ABC_KpsT_Wzt"/>
    <property type="match status" value="1"/>
</dbReference>
<sequence length="407" mass="44762">MLVQAHGLSKSYPKVFHRSDRLRALLRLLAGRREVDATTVLHDINLEVWRGQSVGLIGENGAGKSTLLKLISGVLTPSGGNVKVHGRIGALLELGAGFHPEYSGRENIAMSAALYGLSSDEIRQRLPEIIEFADIGHYIDEPVKHYSSGMVVRLGFAVVAATRPDLLITDEVLAVGDESFQKKCVRWIEEYLETGGTLLLVSHSMYHIQKLCKHAIWLKGGVISAQGDVFDVTQAYLSYHERKNTTQAPQRAVVEAQGMEFHLLDVWLNDESHEMPLLLEHGEELRVRATVHSRDGRVPVVMLGIARADSTPVYGVSTEMDGAEVTLQSPGIYMAEVRLPALCLLPGGYTVRMHALDTEGVRMFDTIERGLTIRGNARELGLVRLPHVWITPDILPSLSGGKVDTTS</sequence>
<dbReference type="InterPro" id="IPR015860">
    <property type="entry name" value="ABC_transpr_TagH-like"/>
</dbReference>
<keyword evidence="7" id="KW-1185">Reference proteome</keyword>
<evidence type="ECO:0000313" key="6">
    <source>
        <dbReference type="EMBL" id="QBB72537.1"/>
    </source>
</evidence>
<dbReference type="PANTHER" id="PTHR46743">
    <property type="entry name" value="TEICHOIC ACIDS EXPORT ATP-BINDING PROTEIN TAGH"/>
    <property type="match status" value="1"/>
</dbReference>
<dbReference type="PROSITE" id="PS50893">
    <property type="entry name" value="ABC_TRANSPORTER_2"/>
    <property type="match status" value="1"/>
</dbReference>
<dbReference type="Pfam" id="PF14524">
    <property type="entry name" value="Wzt_C"/>
    <property type="match status" value="1"/>
</dbReference>
<dbReference type="InterPro" id="IPR003593">
    <property type="entry name" value="AAA+_ATPase"/>
</dbReference>
<name>A0A411HPY9_9GAMM</name>